<evidence type="ECO:0000313" key="3">
    <source>
        <dbReference type="Proteomes" id="UP000000486"/>
    </source>
</evidence>
<accession>A0A0E0URQ4</accession>
<evidence type="ECO:0000256" key="1">
    <source>
        <dbReference type="SAM" id="SignalP"/>
    </source>
</evidence>
<dbReference type="AlphaFoldDB" id="A0A0E0URQ4"/>
<dbReference type="KEGG" id="lmq:LMM7_0066"/>
<feature type="signal peptide" evidence="1">
    <location>
        <begin position="1"/>
        <end position="20"/>
    </location>
</feature>
<protein>
    <submittedName>
        <fullName evidence="2">Putative lipoprotein</fullName>
    </submittedName>
</protein>
<dbReference type="HOGENOM" id="CLU_129342_0_0_9"/>
<dbReference type="PROSITE" id="PS51257">
    <property type="entry name" value="PROKAR_LIPOPROTEIN"/>
    <property type="match status" value="1"/>
</dbReference>
<feature type="chain" id="PRO_5038476496" evidence="1">
    <location>
        <begin position="21"/>
        <end position="182"/>
    </location>
</feature>
<keyword evidence="1" id="KW-0732">Signal</keyword>
<dbReference type="Proteomes" id="UP000000486">
    <property type="component" value="Chromosome"/>
</dbReference>
<reference evidence="2 3" key="1">
    <citation type="journal article" date="2011" name="J. Bacteriol.">
        <title>Genome sequence of the nonpathogenic Listeria monocytogenes serovar 4a strain M7.</title>
        <authorList>
            <person name="Chen J."/>
            <person name="Xia Y."/>
            <person name="Cheng C."/>
            <person name="Fang C."/>
            <person name="Shan Y."/>
            <person name="Jin G."/>
            <person name="Fang W."/>
        </authorList>
    </citation>
    <scope>NUCLEOTIDE SEQUENCE [LARGE SCALE GENOMIC DNA]</scope>
    <source>
        <strain evidence="2 3">M7</strain>
    </source>
</reference>
<evidence type="ECO:0000313" key="2">
    <source>
        <dbReference type="EMBL" id="AEH91072.1"/>
    </source>
</evidence>
<dbReference type="PATRIC" id="fig|1030009.3.peg.66"/>
<proteinExistence type="predicted"/>
<dbReference type="EMBL" id="CP002816">
    <property type="protein sequence ID" value="AEH91072.1"/>
    <property type="molecule type" value="Genomic_DNA"/>
</dbReference>
<name>A0A0E0URQ4_LISMM</name>
<sequence>MKRMLTLAVLCIALVLTGCGTDSVKEDAKDTAGNKKNKVTAASTLDSFVNADIPMYKNVVFTEETDPNELLGRPNSYIAKIDFNDKSAIDRIATKNIEDLGLEESDKGDQIQQLISDRTGGTIEEFKTEKDLQNRLEYLQDLPVKSNVDNEYRYSSGKVLLRIDSALTPSEAERYEKAFLNQ</sequence>
<organism evidence="2 3">
    <name type="scientific">Listeria monocytogenes serotype 4a (strain M7)</name>
    <dbReference type="NCBI Taxonomy" id="1030009"/>
    <lineage>
        <taxon>Bacteria</taxon>
        <taxon>Bacillati</taxon>
        <taxon>Bacillota</taxon>
        <taxon>Bacilli</taxon>
        <taxon>Bacillales</taxon>
        <taxon>Listeriaceae</taxon>
        <taxon>Listeria</taxon>
    </lineage>
</organism>
<gene>
    <name evidence="2" type="ordered locus">LMM7_0066</name>
</gene>
<keyword evidence="2" id="KW-0449">Lipoprotein</keyword>
<dbReference type="RefSeq" id="WP_012582201.1">
    <property type="nucleotide sequence ID" value="NC_017537.1"/>
</dbReference>